<dbReference type="AlphaFoldDB" id="A0A6J2BLA9"/>
<organism evidence="2 3">
    <name type="scientific">Zalophus californianus</name>
    <name type="common">California sealion</name>
    <dbReference type="NCBI Taxonomy" id="9704"/>
    <lineage>
        <taxon>Eukaryota</taxon>
        <taxon>Metazoa</taxon>
        <taxon>Chordata</taxon>
        <taxon>Craniata</taxon>
        <taxon>Vertebrata</taxon>
        <taxon>Euteleostomi</taxon>
        <taxon>Mammalia</taxon>
        <taxon>Eutheria</taxon>
        <taxon>Laurasiatheria</taxon>
        <taxon>Carnivora</taxon>
        <taxon>Caniformia</taxon>
        <taxon>Pinnipedia</taxon>
        <taxon>Otariidae</taxon>
        <taxon>Zalophus</taxon>
    </lineage>
</organism>
<protein>
    <submittedName>
        <fullName evidence="3">Uncharacterized protein LOC113913014</fullName>
    </submittedName>
</protein>
<gene>
    <name evidence="3" type="primary">LOC113913014</name>
</gene>
<sequence length="201" mass="22098">MCGAGACPGFPRAPHAVSLQARGRPRGLVALRCAPPWARWDGERRPGPRCPPGAGSTPARRAGRHAVARHCRWSPRRTAVPEEAGLRACVLVPRMASRFPSSLNSGVHSLKRFATVASKSTCNGDRHMVEWKSVPEKWPEHGFRWWDPQLNEGTSARPVLLTSRLHGRLREAWSRYLGSGLAVPSQGPRQAQLVSVRQATE</sequence>
<accession>A0A6J2BLA9</accession>
<dbReference type="Proteomes" id="UP000515165">
    <property type="component" value="Chromosome 14"/>
</dbReference>
<evidence type="ECO:0000313" key="3">
    <source>
        <dbReference type="RefSeq" id="XP_027432754.2"/>
    </source>
</evidence>
<dbReference type="KEGG" id="zca:113913014"/>
<evidence type="ECO:0000256" key="1">
    <source>
        <dbReference type="SAM" id="MobiDB-lite"/>
    </source>
</evidence>
<name>A0A6J2BLA9_ZALCA</name>
<keyword evidence="2" id="KW-1185">Reference proteome</keyword>
<feature type="region of interest" description="Disordered" evidence="1">
    <location>
        <begin position="42"/>
        <end position="63"/>
    </location>
</feature>
<proteinExistence type="predicted"/>
<dbReference type="GeneID" id="113913014"/>
<dbReference type="RefSeq" id="XP_027432754.2">
    <property type="nucleotide sequence ID" value="XM_027576953.2"/>
</dbReference>
<evidence type="ECO:0000313" key="2">
    <source>
        <dbReference type="Proteomes" id="UP000515165"/>
    </source>
</evidence>
<reference evidence="3" key="1">
    <citation type="submission" date="2025-08" db="UniProtKB">
        <authorList>
            <consortium name="RefSeq"/>
        </authorList>
    </citation>
    <scope>IDENTIFICATION</scope>
    <source>
        <tissue evidence="3">Blood</tissue>
    </source>
</reference>